<dbReference type="Gene3D" id="1.20.890.100">
    <property type="match status" value="1"/>
</dbReference>
<organism evidence="3 4">
    <name type="scientific">Oceanobacillus caeni</name>
    <dbReference type="NCBI Taxonomy" id="405946"/>
    <lineage>
        <taxon>Bacteria</taxon>
        <taxon>Bacillati</taxon>
        <taxon>Bacillota</taxon>
        <taxon>Bacilli</taxon>
        <taxon>Bacillales</taxon>
        <taxon>Bacillaceae</taxon>
        <taxon>Oceanobacillus</taxon>
    </lineage>
</organism>
<dbReference type="InterPro" id="IPR050661">
    <property type="entry name" value="BglG_antiterminators"/>
</dbReference>
<dbReference type="Pfam" id="PF03123">
    <property type="entry name" value="CAT_RBD"/>
    <property type="match status" value="1"/>
</dbReference>
<dbReference type="PANTHER" id="PTHR30185">
    <property type="entry name" value="CRYPTIC BETA-GLUCOSIDE BGL OPERON ANTITERMINATOR"/>
    <property type="match status" value="1"/>
</dbReference>
<dbReference type="InterPro" id="IPR011608">
    <property type="entry name" value="PRD"/>
</dbReference>
<feature type="domain" description="PRD" evidence="2">
    <location>
        <begin position="174"/>
        <end position="281"/>
    </location>
</feature>
<protein>
    <submittedName>
        <fullName evidence="3">Transcriptional antiterminator</fullName>
    </submittedName>
</protein>
<gene>
    <name evidence="3" type="ORF">AFL42_13830</name>
</gene>
<evidence type="ECO:0000313" key="3">
    <source>
        <dbReference type="EMBL" id="KPH72131.1"/>
    </source>
</evidence>
<dbReference type="NCBIfam" id="NF047357">
    <property type="entry name" value="antiterm_GlcT"/>
    <property type="match status" value="1"/>
</dbReference>
<name>A0ABR5MGS2_9BACI</name>
<dbReference type="RefSeq" id="WP_060668952.1">
    <property type="nucleotide sequence ID" value="NZ_JARTGE010000084.1"/>
</dbReference>
<dbReference type="Gene3D" id="1.20.58.1950">
    <property type="match status" value="1"/>
</dbReference>
<dbReference type="Gene3D" id="1.10.1790.10">
    <property type="entry name" value="PRD domain"/>
    <property type="match status" value="1"/>
</dbReference>
<dbReference type="PANTHER" id="PTHR30185:SF16">
    <property type="entry name" value="PROTEIN GLCT"/>
    <property type="match status" value="1"/>
</dbReference>
<feature type="domain" description="PRD" evidence="2">
    <location>
        <begin position="68"/>
        <end position="173"/>
    </location>
</feature>
<proteinExistence type="predicted"/>
<sequence length="281" mass="32585">MLRYIVSKALNNNVIIALNENKEEVVLIGKGIGFNKKKEDVIKEETVEKLFVLRNKVEQENYLKLLPNMDESILEAIITATEMIKRKSNVLLKEKVHVALTDHILFALTRLHRGMEIKNPFLAETKALYPFEYEIAAEVVDYINHTLDIHLPEGEIGFIALHVHSAITDKSLSELSTYSNLISQIVETIEEQLNINIDRESIDFFRLIRHVRYTIERVLKGEKMEEPTKLANLLKSEYPVCYNLSWKLIKIIQQTLKEPVYDAEAVYLTMHLQRLLVKKNS</sequence>
<dbReference type="SUPFAM" id="SSF50151">
    <property type="entry name" value="SacY-like RNA-binding domain"/>
    <property type="match status" value="1"/>
</dbReference>
<dbReference type="InterPro" id="IPR036650">
    <property type="entry name" value="CAT_RNA-bd_dom_sf"/>
</dbReference>
<evidence type="ECO:0000256" key="1">
    <source>
        <dbReference type="ARBA" id="ARBA00022737"/>
    </source>
</evidence>
<dbReference type="EMBL" id="LGTK01000059">
    <property type="protein sequence ID" value="KPH72131.1"/>
    <property type="molecule type" value="Genomic_DNA"/>
</dbReference>
<dbReference type="SMART" id="SM01061">
    <property type="entry name" value="CAT_RBD"/>
    <property type="match status" value="1"/>
</dbReference>
<dbReference type="SUPFAM" id="SSF63520">
    <property type="entry name" value="PTS-regulatory domain, PRD"/>
    <property type="match status" value="2"/>
</dbReference>
<accession>A0ABR5MGS2</accession>
<dbReference type="InterPro" id="IPR036634">
    <property type="entry name" value="PRD_sf"/>
</dbReference>
<comment type="caution">
    <text evidence="3">The sequence shown here is derived from an EMBL/GenBank/DDBJ whole genome shotgun (WGS) entry which is preliminary data.</text>
</comment>
<dbReference type="Gene3D" id="2.30.24.10">
    <property type="entry name" value="CAT RNA-binding domain"/>
    <property type="match status" value="1"/>
</dbReference>
<dbReference type="InterPro" id="IPR004341">
    <property type="entry name" value="CAT_RNA-bd_dom"/>
</dbReference>
<evidence type="ECO:0000259" key="2">
    <source>
        <dbReference type="PROSITE" id="PS51372"/>
    </source>
</evidence>
<reference evidence="3 4" key="1">
    <citation type="submission" date="2015-07" db="EMBL/GenBank/DDBJ databases">
        <title>High-quality draft genome sequence of Oceanobacillus caeni HM6, a bacillus isolated from a human feces.</title>
        <authorList>
            <person name="Kumar J."/>
            <person name="Verma M.K."/>
            <person name="Pandey R."/>
            <person name="Bhambi M."/>
            <person name="Chauhan N."/>
        </authorList>
    </citation>
    <scope>NUCLEOTIDE SEQUENCE [LARGE SCALE GENOMIC DNA]</scope>
    <source>
        <strain evidence="3 4">HM6</strain>
    </source>
</reference>
<dbReference type="Pfam" id="PF00874">
    <property type="entry name" value="PRD"/>
    <property type="match status" value="2"/>
</dbReference>
<dbReference type="PROSITE" id="PS51372">
    <property type="entry name" value="PRD_2"/>
    <property type="match status" value="2"/>
</dbReference>
<keyword evidence="1" id="KW-0677">Repeat</keyword>
<keyword evidence="4" id="KW-1185">Reference proteome</keyword>
<dbReference type="Proteomes" id="UP000037854">
    <property type="component" value="Unassembled WGS sequence"/>
</dbReference>
<evidence type="ECO:0000313" key="4">
    <source>
        <dbReference type="Proteomes" id="UP000037854"/>
    </source>
</evidence>